<keyword evidence="8" id="KW-1185">Reference proteome</keyword>
<feature type="domain" description="O-antigen ligase-related" evidence="6">
    <location>
        <begin position="334"/>
        <end position="467"/>
    </location>
</feature>
<dbReference type="GO" id="GO:0016020">
    <property type="term" value="C:membrane"/>
    <property type="evidence" value="ECO:0007669"/>
    <property type="project" value="UniProtKB-SubCell"/>
</dbReference>
<reference evidence="7 8" key="1">
    <citation type="journal article" date="2004" name="Nucleic Acids Res.">
        <title>Genome sequence of Symbiobacterium thermophilum, an uncultivable bacterium that depends on microbial commensalism.</title>
        <authorList>
            <person name="Ueda K."/>
            <person name="Yamashita A."/>
            <person name="Ishikawa J."/>
            <person name="Shimada M."/>
            <person name="Watsuji T."/>
            <person name="Morimura K."/>
            <person name="Ikeda H."/>
            <person name="Hattori M."/>
            <person name="Beppu T."/>
        </authorList>
    </citation>
    <scope>NUCLEOTIDE SEQUENCE [LARGE SCALE GENOMIC DNA]</scope>
    <source>
        <strain evidence="8">T / IAM 14863</strain>
    </source>
</reference>
<name>Q67QF8_SYMTH</name>
<feature type="transmembrane region" description="Helical" evidence="5">
    <location>
        <begin position="516"/>
        <end position="533"/>
    </location>
</feature>
<feature type="transmembrane region" description="Helical" evidence="5">
    <location>
        <begin position="370"/>
        <end position="392"/>
    </location>
</feature>
<dbReference type="OrthoDB" id="9806320at2"/>
<dbReference type="KEGG" id="sth:STH1100"/>
<dbReference type="AlphaFoldDB" id="Q67QF8"/>
<dbReference type="PANTHER" id="PTHR37422:SF22">
    <property type="entry name" value="SLR1515 PROTEIN"/>
    <property type="match status" value="1"/>
</dbReference>
<organism evidence="7 8">
    <name type="scientific">Symbiobacterium thermophilum (strain DSM 24528 / JCM 14929 / IAM 14863 / T)</name>
    <dbReference type="NCBI Taxonomy" id="292459"/>
    <lineage>
        <taxon>Bacteria</taxon>
        <taxon>Bacillati</taxon>
        <taxon>Bacillota</taxon>
        <taxon>Clostridia</taxon>
        <taxon>Eubacteriales</taxon>
        <taxon>Symbiobacteriaceae</taxon>
        <taxon>Symbiobacterium</taxon>
    </lineage>
</organism>
<dbReference type="InterPro" id="IPR051533">
    <property type="entry name" value="WaaL-like"/>
</dbReference>
<feature type="transmembrane region" description="Helical" evidence="5">
    <location>
        <begin position="455"/>
        <end position="475"/>
    </location>
</feature>
<dbReference type="eggNOG" id="COG3307">
    <property type="taxonomic scope" value="Bacteria"/>
</dbReference>
<gene>
    <name evidence="7" type="ordered locus">STH1100</name>
</gene>
<evidence type="ECO:0000256" key="3">
    <source>
        <dbReference type="ARBA" id="ARBA00022989"/>
    </source>
</evidence>
<dbReference type="RefSeq" id="WP_011195232.1">
    <property type="nucleotide sequence ID" value="NC_006177.1"/>
</dbReference>
<dbReference type="Pfam" id="PF04932">
    <property type="entry name" value="Wzy_C"/>
    <property type="match status" value="1"/>
</dbReference>
<proteinExistence type="predicted"/>
<dbReference type="HOGENOM" id="CLU_504236_0_0_9"/>
<dbReference type="EMBL" id="AP006840">
    <property type="protein sequence ID" value="BAD40085.1"/>
    <property type="molecule type" value="Genomic_DNA"/>
</dbReference>
<evidence type="ECO:0000256" key="1">
    <source>
        <dbReference type="ARBA" id="ARBA00004141"/>
    </source>
</evidence>
<dbReference type="PANTHER" id="PTHR37422">
    <property type="entry name" value="TEICHURONIC ACID BIOSYNTHESIS PROTEIN TUAE"/>
    <property type="match status" value="1"/>
</dbReference>
<dbReference type="InterPro" id="IPR007016">
    <property type="entry name" value="O-antigen_ligase-rel_domated"/>
</dbReference>
<comment type="subcellular location">
    <subcellularLocation>
        <location evidence="1">Membrane</location>
        <topology evidence="1">Multi-pass membrane protein</topology>
    </subcellularLocation>
</comment>
<feature type="transmembrane region" description="Helical" evidence="5">
    <location>
        <begin position="487"/>
        <end position="510"/>
    </location>
</feature>
<keyword evidence="3 5" id="KW-1133">Transmembrane helix</keyword>
<evidence type="ECO:0000256" key="2">
    <source>
        <dbReference type="ARBA" id="ARBA00022692"/>
    </source>
</evidence>
<evidence type="ECO:0000313" key="8">
    <source>
        <dbReference type="Proteomes" id="UP000000417"/>
    </source>
</evidence>
<sequence length="540" mass="57725">MVRSPLLDVWETSLVGRLAAWFLGVWEASLTGRALAALGAFCARVFAGSLIGRFWYSDWPRSGDGDGPVSRALGGLRRLAEAVGRAAGPWLRGLWETSLLVALGGRVARAVGGLLAGSHLWGLFWGYAGDVAPAPAEAEDRPTSPVVYLLGLLLGLLPLVPHTLSGLSTAAMIAGVWSLAGLAVLVRFARGEFDWRAPSALLPLSFLLLVVGAAAVQSLAPAASFRNLIIWLTAGLLFWLVADQVRTSRDAAALLGPVLAGAMLMTLWAVYQVFRPPQVEESWVDPEQAGQVIRVFASMGNPNYLAEYMTLLLPPAIGLWLQNPRRQLPLALPVAMMLLTLLLTGSRGGWLATAGALGLFVLLRFRRWTVFLALGGLALLLAAPDAILTRLLSAFSLADTSNQYRVNIWIGVLAMLREHWVLGVGAGAEAFAKGYQAFMLSEARAAHAHNVPLEIFAEMGILGLIAAVWALLAALRRPFVVGADRQSSYILAAVPCALTGLLVHGLVDYVWYNPKILFAFWALAGLGAGLAAGHREERAT</sequence>
<evidence type="ECO:0000256" key="5">
    <source>
        <dbReference type="SAM" id="Phobius"/>
    </source>
</evidence>
<feature type="transmembrane region" description="Helical" evidence="5">
    <location>
        <begin position="225"/>
        <end position="242"/>
    </location>
</feature>
<evidence type="ECO:0000256" key="4">
    <source>
        <dbReference type="ARBA" id="ARBA00023136"/>
    </source>
</evidence>
<feature type="transmembrane region" description="Helical" evidence="5">
    <location>
        <begin position="254"/>
        <end position="274"/>
    </location>
</feature>
<keyword evidence="4 5" id="KW-0472">Membrane</keyword>
<evidence type="ECO:0000313" key="7">
    <source>
        <dbReference type="EMBL" id="BAD40085.1"/>
    </source>
</evidence>
<feature type="transmembrane region" description="Helical" evidence="5">
    <location>
        <begin position="330"/>
        <end position="363"/>
    </location>
</feature>
<dbReference type="Proteomes" id="UP000000417">
    <property type="component" value="Chromosome"/>
</dbReference>
<feature type="transmembrane region" description="Helical" evidence="5">
    <location>
        <begin position="200"/>
        <end position="219"/>
    </location>
</feature>
<keyword evidence="2 5" id="KW-0812">Transmembrane</keyword>
<evidence type="ECO:0000259" key="6">
    <source>
        <dbReference type="Pfam" id="PF04932"/>
    </source>
</evidence>
<feature type="transmembrane region" description="Helical" evidence="5">
    <location>
        <begin position="170"/>
        <end position="188"/>
    </location>
</feature>
<dbReference type="STRING" id="292459.STH1100"/>
<accession>Q67QF8</accession>
<protein>
    <recommendedName>
        <fullName evidence="6">O-antigen ligase-related domain-containing protein</fullName>
    </recommendedName>
</protein>